<dbReference type="AlphaFoldDB" id="A0A0P1IQE5"/>
<sequence>MTTPKKIIIGAVPASEQSWSNEVFARTLEVNGLPRKIFIDKSGANTASLRAINKMLKG</sequence>
<dbReference type="Proteomes" id="UP000051260">
    <property type="component" value="Unassembled WGS sequence"/>
</dbReference>
<name>A0A0P1IQE5_9RHOB</name>
<accession>A0A0P1IQE5</accession>
<proteinExistence type="predicted"/>
<organism evidence="1 2">
    <name type="scientific">Ruegeria denitrificans</name>
    <dbReference type="NCBI Taxonomy" id="1715692"/>
    <lineage>
        <taxon>Bacteria</taxon>
        <taxon>Pseudomonadati</taxon>
        <taxon>Pseudomonadota</taxon>
        <taxon>Alphaproteobacteria</taxon>
        <taxon>Rhodobacterales</taxon>
        <taxon>Roseobacteraceae</taxon>
        <taxon>Ruegeria</taxon>
    </lineage>
</organism>
<keyword evidence="2" id="KW-1185">Reference proteome</keyword>
<reference evidence="2" key="1">
    <citation type="submission" date="2015-09" db="EMBL/GenBank/DDBJ databases">
        <authorList>
            <person name="Rodrigo-Torres L."/>
            <person name="Arahal D.R."/>
        </authorList>
    </citation>
    <scope>NUCLEOTIDE SEQUENCE [LARGE SCALE GENOMIC DNA]</scope>
    <source>
        <strain evidence="2">CECT 5091</strain>
    </source>
</reference>
<dbReference type="EMBL" id="CYUD01000019">
    <property type="protein sequence ID" value="CUK18114.1"/>
    <property type="molecule type" value="Genomic_DNA"/>
</dbReference>
<gene>
    <name evidence="1" type="ORF">RUE5091_04203</name>
</gene>
<protein>
    <submittedName>
        <fullName evidence="1">Uncharacterized protein</fullName>
    </submittedName>
</protein>
<evidence type="ECO:0000313" key="2">
    <source>
        <dbReference type="Proteomes" id="UP000051260"/>
    </source>
</evidence>
<evidence type="ECO:0000313" key="1">
    <source>
        <dbReference type="EMBL" id="CUK18114.1"/>
    </source>
</evidence>